<keyword evidence="3" id="KW-1185">Reference proteome</keyword>
<evidence type="ECO:0000313" key="2">
    <source>
        <dbReference type="EMBL" id="MCH4562458.1"/>
    </source>
</evidence>
<dbReference type="EMBL" id="JAKVPY010000004">
    <property type="protein sequence ID" value="MCH4562458.1"/>
    <property type="molecule type" value="Genomic_DNA"/>
</dbReference>
<proteinExistence type="predicted"/>
<organism evidence="2 3">
    <name type="scientific">Halomonas flagellata</name>
    <dbReference type="NCBI Taxonomy" id="2920385"/>
    <lineage>
        <taxon>Bacteria</taxon>
        <taxon>Pseudomonadati</taxon>
        <taxon>Pseudomonadota</taxon>
        <taxon>Gammaproteobacteria</taxon>
        <taxon>Oceanospirillales</taxon>
        <taxon>Halomonadaceae</taxon>
        <taxon>Halomonas</taxon>
    </lineage>
</organism>
<accession>A0ABS9RRH3</accession>
<evidence type="ECO:0000313" key="3">
    <source>
        <dbReference type="Proteomes" id="UP001202117"/>
    </source>
</evidence>
<dbReference type="RefSeq" id="WP_240567279.1">
    <property type="nucleotide sequence ID" value="NZ_JAKVPY010000004.1"/>
</dbReference>
<comment type="caution">
    <text evidence="2">The sequence shown here is derived from an EMBL/GenBank/DDBJ whole genome shotgun (WGS) entry which is preliminary data.</text>
</comment>
<protein>
    <submittedName>
        <fullName evidence="2">Cupin domain-containing protein</fullName>
    </submittedName>
</protein>
<keyword evidence="1" id="KW-0732">Signal</keyword>
<dbReference type="Gene3D" id="2.60.120.10">
    <property type="entry name" value="Jelly Rolls"/>
    <property type="match status" value="1"/>
</dbReference>
<reference evidence="2 3" key="1">
    <citation type="submission" date="2022-02" db="EMBL/GenBank/DDBJ databases">
        <title>Halomonas fukangensis sp. nov., a halophilic bacterium isolated from a bulk soil of Kalidium foliatum at Fukang.</title>
        <authorList>
            <person name="Huang Y."/>
        </authorList>
    </citation>
    <scope>NUCLEOTIDE SEQUENCE [LARGE SCALE GENOMIC DNA]</scope>
    <source>
        <strain evidence="2 3">EGI 63088</strain>
    </source>
</reference>
<gene>
    <name evidence="2" type="ORF">MKP05_04820</name>
</gene>
<dbReference type="Proteomes" id="UP001202117">
    <property type="component" value="Unassembled WGS sequence"/>
</dbReference>
<sequence length="159" mass="16852">MHNTLTTTAITLGLVLAAAGGALQADTYQGDGHLIGTPDALEWGPVGSMGEGAEIAIIEGNLAEEEPFTLRIRLDDGYEIKPHVHPAYERVTVLEGTLHFAHGESFDPDATQALPVGGYAIMSPGDPMFGYAEGETVIQLHGTGPWGIEYLDPADDPRN</sequence>
<dbReference type="SUPFAM" id="SSF51182">
    <property type="entry name" value="RmlC-like cupins"/>
    <property type="match status" value="1"/>
</dbReference>
<feature type="signal peptide" evidence="1">
    <location>
        <begin position="1"/>
        <end position="24"/>
    </location>
</feature>
<name>A0ABS9RRH3_9GAMM</name>
<dbReference type="InterPro" id="IPR011051">
    <property type="entry name" value="RmlC_Cupin_sf"/>
</dbReference>
<evidence type="ECO:0000256" key="1">
    <source>
        <dbReference type="SAM" id="SignalP"/>
    </source>
</evidence>
<dbReference type="CDD" id="cd06989">
    <property type="entry name" value="cupin_DRT102"/>
    <property type="match status" value="1"/>
</dbReference>
<dbReference type="InterPro" id="IPR014710">
    <property type="entry name" value="RmlC-like_jellyroll"/>
</dbReference>
<feature type="chain" id="PRO_5045877330" evidence="1">
    <location>
        <begin position="25"/>
        <end position="159"/>
    </location>
</feature>